<name>A0A1H6L672_RUMFL</name>
<dbReference type="RefSeq" id="WP_074718788.1">
    <property type="nucleotide sequence ID" value="NZ_FNWV01000016.1"/>
</dbReference>
<dbReference type="Gene3D" id="1.10.1330.10">
    <property type="entry name" value="Dockerin domain"/>
    <property type="match status" value="1"/>
</dbReference>
<proteinExistence type="predicted"/>
<dbReference type="Pfam" id="PF13229">
    <property type="entry name" value="Beta_helix"/>
    <property type="match status" value="1"/>
</dbReference>
<dbReference type="Proteomes" id="UP000183190">
    <property type="component" value="Unassembled WGS sequence"/>
</dbReference>
<dbReference type="Pfam" id="PF14488">
    <property type="entry name" value="DUF4434"/>
    <property type="match status" value="1"/>
</dbReference>
<dbReference type="GO" id="GO:0004553">
    <property type="term" value="F:hydrolase activity, hydrolyzing O-glycosyl compounds"/>
    <property type="evidence" value="ECO:0007669"/>
    <property type="project" value="InterPro"/>
</dbReference>
<dbReference type="EMBL" id="FNWV01000016">
    <property type="protein sequence ID" value="SEH83885.1"/>
    <property type="molecule type" value="Genomic_DNA"/>
</dbReference>
<dbReference type="GO" id="GO:0000272">
    <property type="term" value="P:polysaccharide catabolic process"/>
    <property type="evidence" value="ECO:0007669"/>
    <property type="project" value="InterPro"/>
</dbReference>
<dbReference type="InterPro" id="IPR016134">
    <property type="entry name" value="Dockerin_dom"/>
</dbReference>
<reference evidence="3 4" key="1">
    <citation type="submission" date="2016-10" db="EMBL/GenBank/DDBJ databases">
        <authorList>
            <person name="de Groot N.N."/>
        </authorList>
    </citation>
    <scope>NUCLEOTIDE SEQUENCE [LARGE SCALE GENOMIC DNA]</scope>
    <source>
        <strain evidence="3 4">YAD2003</strain>
    </source>
</reference>
<dbReference type="OrthoDB" id="154460at2"/>
<dbReference type="Gene3D" id="3.20.20.80">
    <property type="entry name" value="Glycosidases"/>
    <property type="match status" value="1"/>
</dbReference>
<dbReference type="InterPro" id="IPR002105">
    <property type="entry name" value="Dockerin_1_rpt"/>
</dbReference>
<dbReference type="InterPro" id="IPR017853">
    <property type="entry name" value="GH"/>
</dbReference>
<dbReference type="SMART" id="SM00710">
    <property type="entry name" value="PbH1"/>
    <property type="match status" value="4"/>
</dbReference>
<gene>
    <name evidence="3" type="ORF">SAMN02910265_02972</name>
</gene>
<dbReference type="InterPro" id="IPR036439">
    <property type="entry name" value="Dockerin_dom_sf"/>
</dbReference>
<dbReference type="InterPro" id="IPR006626">
    <property type="entry name" value="PbH1"/>
</dbReference>
<evidence type="ECO:0000259" key="2">
    <source>
        <dbReference type="PROSITE" id="PS51766"/>
    </source>
</evidence>
<dbReference type="InterPro" id="IPR012334">
    <property type="entry name" value="Pectin_lyas_fold"/>
</dbReference>
<dbReference type="SUPFAM" id="SSF63446">
    <property type="entry name" value="Type I dockerin domain"/>
    <property type="match status" value="1"/>
</dbReference>
<feature type="domain" description="Dockerin" evidence="2">
    <location>
        <begin position="347"/>
        <end position="414"/>
    </location>
</feature>
<dbReference type="CDD" id="cd14256">
    <property type="entry name" value="Dockerin_I"/>
    <property type="match status" value="1"/>
</dbReference>
<organism evidence="3 4">
    <name type="scientific">Ruminococcus flavefaciens</name>
    <dbReference type="NCBI Taxonomy" id="1265"/>
    <lineage>
        <taxon>Bacteria</taxon>
        <taxon>Bacillati</taxon>
        <taxon>Bacillota</taxon>
        <taxon>Clostridia</taxon>
        <taxon>Eubacteriales</taxon>
        <taxon>Oscillospiraceae</taxon>
        <taxon>Ruminococcus</taxon>
    </lineage>
</organism>
<dbReference type="Gene3D" id="2.160.20.10">
    <property type="entry name" value="Single-stranded right-handed beta-helix, Pectin lyase-like"/>
    <property type="match status" value="1"/>
</dbReference>
<evidence type="ECO:0000313" key="3">
    <source>
        <dbReference type="EMBL" id="SEH83885.1"/>
    </source>
</evidence>
<evidence type="ECO:0000256" key="1">
    <source>
        <dbReference type="SAM" id="SignalP"/>
    </source>
</evidence>
<dbReference type="InterPro" id="IPR027849">
    <property type="entry name" value="DUF4434"/>
</dbReference>
<accession>A0A1H6L672</accession>
<dbReference type="SUPFAM" id="SSF51126">
    <property type="entry name" value="Pectin lyase-like"/>
    <property type="match status" value="1"/>
</dbReference>
<dbReference type="PROSITE" id="PS51766">
    <property type="entry name" value="DOCKERIN"/>
    <property type="match status" value="1"/>
</dbReference>
<protein>
    <submittedName>
        <fullName evidence="3">Right handed beta helix region</fullName>
    </submittedName>
</protein>
<feature type="signal peptide" evidence="1">
    <location>
        <begin position="1"/>
        <end position="25"/>
    </location>
</feature>
<feature type="chain" id="PRO_5010161997" evidence="1">
    <location>
        <begin position="26"/>
        <end position="741"/>
    </location>
</feature>
<dbReference type="Pfam" id="PF00404">
    <property type="entry name" value="Dockerin_1"/>
    <property type="match status" value="1"/>
</dbReference>
<dbReference type="InterPro" id="IPR039448">
    <property type="entry name" value="Beta_helix"/>
</dbReference>
<dbReference type="SUPFAM" id="SSF51445">
    <property type="entry name" value="(Trans)glycosidases"/>
    <property type="match status" value="1"/>
</dbReference>
<sequence>MKKSISLILSVCVCAAANIPQFTSAFEPVPHFTSTFVQPYYSDFLDTERWEQTFNKAKKLGFDTMIIPSVLYIHQQFVNTFWGNPPDLVCHSWFPLETPVAYDVRCSGDSIKPALEAAKNTDMKLWFGTVSDNTWISPTDENVNSYESWSNKNSELSSSIISEIWSRYGEEYGDQIAGWYYSNNFNNFENACNGNDDGEIARIISNNINANISAIEENCPDKPIMLNPFYYYDNSTSEQFGTFLTELLAASEIRPIDIYTAKDMSGLAADVTVKSKWIEAQKIAVGDKMHFWVENSIGIFGSLTDMEILHKNYNATYKLGEASIIDYIDFFASEGIEKDDYFTDFMSGIIRGDVNDDGEFNVADLLLFQKWLMGAHDAELTNWKAADFYKDERLDSFDLCLMRKRLVEKNKIEIINDDPKEEQGIVVHNTEELYTAVENAKAGDLIKVTSGEYDLSGKTLKATADGTEENHITIKAFDSDEPPVFKCKAAENGYVMHITGDYWNVEGIVFTNAQKGIVMDNSNHSMISDCEIHTVGAEAIAIRDGSSYCMINKCYIHDTGLVSPGYGEGVYIGSSKDKTEFDFKCDHNKVMDCTFINVAAEHIDIKEYTTDTEISGCTFYGDGITGENYAGSFIDIKGNDCYVHDNTGYRNGNPKIVAAFEIHEQVQGWGYHQFFEKNTLYMDQPYRAENSNRRMYVVDGWFSDFTVKSNQVDYGEGLVPADKKYHYNCDNVSIIQEPLTF</sequence>
<dbReference type="AlphaFoldDB" id="A0A1H6L672"/>
<evidence type="ECO:0000313" key="4">
    <source>
        <dbReference type="Proteomes" id="UP000183190"/>
    </source>
</evidence>
<keyword evidence="1" id="KW-0732">Signal</keyword>
<dbReference type="InterPro" id="IPR011050">
    <property type="entry name" value="Pectin_lyase_fold/virulence"/>
</dbReference>